<dbReference type="GO" id="GO:0070880">
    <property type="term" value="P:fungal-type cell wall beta-glucan biosynthetic process"/>
    <property type="evidence" value="ECO:0007669"/>
    <property type="project" value="TreeGrafter"/>
</dbReference>
<keyword evidence="5" id="KW-1185">Reference proteome</keyword>
<evidence type="ECO:0000313" key="5">
    <source>
        <dbReference type="Proteomes" id="UP000039046"/>
    </source>
</evidence>
<reference evidence="4 5" key="1">
    <citation type="journal article" date="2015" name="Genome Announc.">
        <title>Draft Genome Sequence and Gene Annotation of the Entomopathogenic Fungus Verticillium hemipterigenum.</title>
        <authorList>
            <person name="Horn F."/>
            <person name="Habel A."/>
            <person name="Scharf D.H."/>
            <person name="Dworschak J."/>
            <person name="Brakhage A.A."/>
            <person name="Guthke R."/>
            <person name="Hertweck C."/>
            <person name="Linde J."/>
        </authorList>
    </citation>
    <scope>NUCLEOTIDE SEQUENCE [LARGE SCALE GENOMIC DNA]</scope>
</reference>
<feature type="domain" description="Knr4/Smi1-like" evidence="3">
    <location>
        <begin position="149"/>
        <end position="334"/>
    </location>
</feature>
<dbReference type="HOGENOM" id="CLU_024700_0_0_1"/>
<feature type="compositionally biased region" description="Polar residues" evidence="2">
    <location>
        <begin position="424"/>
        <end position="433"/>
    </location>
</feature>
<dbReference type="GO" id="GO:0032153">
    <property type="term" value="C:cell division site"/>
    <property type="evidence" value="ECO:0007669"/>
    <property type="project" value="EnsemblFungi"/>
</dbReference>
<dbReference type="STRING" id="1531966.A0A0A1SRX6"/>
<dbReference type="SUPFAM" id="SSF160631">
    <property type="entry name" value="SMI1/KNR4-like"/>
    <property type="match status" value="1"/>
</dbReference>
<dbReference type="SMART" id="SM00860">
    <property type="entry name" value="SMI1_KNR4"/>
    <property type="match status" value="1"/>
</dbReference>
<accession>A0A0A1SRX6</accession>
<dbReference type="EMBL" id="CDHN01000001">
    <property type="protein sequence ID" value="CEJ80846.1"/>
    <property type="molecule type" value="Genomic_DNA"/>
</dbReference>
<proteinExistence type="inferred from homology"/>
<dbReference type="InterPro" id="IPR018958">
    <property type="entry name" value="Knr4/Smi1-like_dom"/>
</dbReference>
<evidence type="ECO:0000256" key="2">
    <source>
        <dbReference type="SAM" id="MobiDB-lite"/>
    </source>
</evidence>
<dbReference type="GO" id="GO:0097708">
    <property type="term" value="C:intracellular vesicle"/>
    <property type="evidence" value="ECO:0007669"/>
    <property type="project" value="EnsemblFungi"/>
</dbReference>
<evidence type="ECO:0000256" key="1">
    <source>
        <dbReference type="ARBA" id="ARBA00005303"/>
    </source>
</evidence>
<feature type="compositionally biased region" description="Basic and acidic residues" evidence="2">
    <location>
        <begin position="494"/>
        <end position="503"/>
    </location>
</feature>
<dbReference type="OrthoDB" id="2305498at2759"/>
<dbReference type="InterPro" id="IPR009203">
    <property type="entry name" value="Knr4/Smi1"/>
</dbReference>
<feature type="region of interest" description="Disordered" evidence="2">
    <location>
        <begin position="379"/>
        <end position="443"/>
    </location>
</feature>
<feature type="region of interest" description="Disordered" evidence="2">
    <location>
        <begin position="466"/>
        <end position="523"/>
    </location>
</feature>
<feature type="compositionally biased region" description="Basic residues" evidence="2">
    <location>
        <begin position="380"/>
        <end position="390"/>
    </location>
</feature>
<organism evidence="4 5">
    <name type="scientific">[Torrubiella] hemipterigena</name>
    <dbReference type="NCBI Taxonomy" id="1531966"/>
    <lineage>
        <taxon>Eukaryota</taxon>
        <taxon>Fungi</taxon>
        <taxon>Dikarya</taxon>
        <taxon>Ascomycota</taxon>
        <taxon>Pezizomycotina</taxon>
        <taxon>Sordariomycetes</taxon>
        <taxon>Hypocreomycetidae</taxon>
        <taxon>Hypocreales</taxon>
        <taxon>Clavicipitaceae</taxon>
        <taxon>Clavicipitaceae incertae sedis</taxon>
        <taxon>'Torrubiella' clade</taxon>
    </lineage>
</organism>
<feature type="compositionally biased region" description="Basic and acidic residues" evidence="2">
    <location>
        <begin position="512"/>
        <end position="523"/>
    </location>
</feature>
<dbReference type="AlphaFoldDB" id="A0A0A1SRX6"/>
<dbReference type="InterPro" id="IPR037883">
    <property type="entry name" value="Knr4/Smi1-like_sf"/>
</dbReference>
<dbReference type="GO" id="GO:0043332">
    <property type="term" value="C:mating projection tip"/>
    <property type="evidence" value="ECO:0007669"/>
    <property type="project" value="TreeGrafter"/>
</dbReference>
<protein>
    <submittedName>
        <fullName evidence="4">Putative Glucan synthesis regulatory protein</fullName>
    </submittedName>
</protein>
<feature type="region of interest" description="Disordered" evidence="2">
    <location>
        <begin position="20"/>
        <end position="123"/>
    </location>
</feature>
<feature type="compositionally biased region" description="Polar residues" evidence="2">
    <location>
        <begin position="77"/>
        <end position="95"/>
    </location>
</feature>
<dbReference type="PIRSF" id="PIRSF017023">
    <property type="entry name" value="KNR4"/>
    <property type="match status" value="1"/>
</dbReference>
<evidence type="ECO:0000313" key="4">
    <source>
        <dbReference type="EMBL" id="CEJ80846.1"/>
    </source>
</evidence>
<dbReference type="GO" id="GO:0030674">
    <property type="term" value="F:protein-macromolecule adaptor activity"/>
    <property type="evidence" value="ECO:0007669"/>
    <property type="project" value="EnsemblFungi"/>
</dbReference>
<evidence type="ECO:0000259" key="3">
    <source>
        <dbReference type="SMART" id="SM00860"/>
    </source>
</evidence>
<dbReference type="PANTHER" id="PTHR47432">
    <property type="entry name" value="CELL WALL ASSEMBLY REGULATOR SMI1"/>
    <property type="match status" value="1"/>
</dbReference>
<feature type="compositionally biased region" description="Basic and acidic residues" evidence="2">
    <location>
        <begin position="466"/>
        <end position="483"/>
    </location>
</feature>
<name>A0A0A1SRX6_9HYPO</name>
<dbReference type="Gene3D" id="3.40.1580.10">
    <property type="entry name" value="SMI1/KNR4-like"/>
    <property type="match status" value="1"/>
</dbReference>
<comment type="similarity">
    <text evidence="1">Belongs to the KNR4/SMI1 family.</text>
</comment>
<feature type="region of interest" description="Disordered" evidence="2">
    <location>
        <begin position="219"/>
        <end position="260"/>
    </location>
</feature>
<feature type="compositionally biased region" description="Low complexity" evidence="2">
    <location>
        <begin position="238"/>
        <end position="254"/>
    </location>
</feature>
<dbReference type="PANTHER" id="PTHR47432:SF1">
    <property type="entry name" value="CELL WALL ASSEMBLY REGULATOR SMI1"/>
    <property type="match status" value="1"/>
</dbReference>
<dbReference type="Pfam" id="PF09346">
    <property type="entry name" value="SMI1_KNR4"/>
    <property type="match status" value="1"/>
</dbReference>
<gene>
    <name evidence="4" type="ORF">VHEMI01006</name>
</gene>
<dbReference type="Proteomes" id="UP000039046">
    <property type="component" value="Unassembled WGS sequence"/>
</dbReference>
<sequence length="523" mass="57997">MANPFSTAFKSFWHTMTSYDRHSSFDSPQRSGRHVPLRNDRDGMLTGVATASDSRADVSNPYFDESGRASPIRRNHGTASPNPGTYSPGSRSLSAQRGDGFETQTPGDVPMQAFQDGLPPPPPIQHSWGRIDKWAEENYPELFDQLGEGATANDMNELEHQLDCTLPQDVRDSLMIHDGQERGGTPTGIIFGSMLMDCEEIVQEWEQWRRVNEQYLLDAAANRPPPPPVRASTNGAGSSEASSSKQRPSSSSSSQHDEWRQNLLSKQQCVPPNAVKKAYAHNAWIPLVRDWGGNNLAVDLSPGPGGKWGQIILFGRDYDTKYVIARSWSAFLALVADDLNSGKWFVDEETSELKLREFRDSRVEPPYFSILRWRMDQKYGRRGPSNKRKSVMSPKAGSPLGSRSASPYTKPADANGDARGRSMQRLSQSSPLTSPMRRGYNKAPLSKVAEEGLLPELRSAIIEPSKLVEVETPRVSEDDKDASRISLSSPGENDLLRNDKENVTPRPNGKKIGNDDAMKTIEI</sequence>
<dbReference type="InterPro" id="IPR051873">
    <property type="entry name" value="KNR4/SMI1_regulator"/>
</dbReference>